<evidence type="ECO:0000313" key="1">
    <source>
        <dbReference type="EMBL" id="MDS0284046.1"/>
    </source>
</evidence>
<comment type="caution">
    <text evidence="1">The sequence shown here is derived from an EMBL/GenBank/DDBJ whole genome shotgun (WGS) entry which is preliminary data.</text>
</comment>
<reference evidence="1 2" key="1">
    <citation type="submission" date="2022-06" db="EMBL/GenBank/DDBJ databases">
        <title>Halomicroarcula sp. a new haloarchaeum isolate from saline soil.</title>
        <authorList>
            <person name="Strakova D."/>
            <person name="Galisteo C."/>
            <person name="Sanchez-Porro C."/>
            <person name="Ventosa A."/>
        </authorList>
    </citation>
    <scope>NUCLEOTIDE SEQUENCE [LARGE SCALE GENOMIC DNA]</scope>
    <source>
        <strain evidence="1 2">S3CR25-11</strain>
    </source>
</reference>
<dbReference type="EMBL" id="JAMQOS010000007">
    <property type="protein sequence ID" value="MDS0284046.1"/>
    <property type="molecule type" value="Genomic_DNA"/>
</dbReference>
<dbReference type="RefSeq" id="WP_310901793.1">
    <property type="nucleotide sequence ID" value="NZ_JAMQOS010000007.1"/>
</dbReference>
<gene>
    <name evidence="1" type="ORF">NDI86_18175</name>
</gene>
<keyword evidence="2" id="KW-1185">Reference proteome</keyword>
<name>A0ABU2FV78_9EURY</name>
<organism evidence="1 2">
    <name type="scientific">Haloarcula onubensis</name>
    <dbReference type="NCBI Taxonomy" id="2950539"/>
    <lineage>
        <taxon>Archaea</taxon>
        <taxon>Methanobacteriati</taxon>
        <taxon>Methanobacteriota</taxon>
        <taxon>Stenosarchaea group</taxon>
        <taxon>Halobacteria</taxon>
        <taxon>Halobacteriales</taxon>
        <taxon>Haloarculaceae</taxon>
        <taxon>Haloarcula</taxon>
    </lineage>
</organism>
<proteinExistence type="predicted"/>
<dbReference type="Proteomes" id="UP001268864">
    <property type="component" value="Unassembled WGS sequence"/>
</dbReference>
<protein>
    <submittedName>
        <fullName evidence="1">Uncharacterized protein</fullName>
    </submittedName>
</protein>
<sequence length="51" mass="5903">MSQTDPPEGVDNEAIRRAMRRILQAEEDKLHMDLPRGINDEIEAIIEDEIK</sequence>
<evidence type="ECO:0000313" key="2">
    <source>
        <dbReference type="Proteomes" id="UP001268864"/>
    </source>
</evidence>
<accession>A0ABU2FV78</accession>